<dbReference type="InterPro" id="IPR019772">
    <property type="entry name" value="Ferrochelatase_AS"/>
</dbReference>
<sequence>MNKSATGVLLVNLGTPEAPTPGAVRAFLRDFLSDPRVVEIPRLIWLCILYGVILPFRPRKVAHAYASIWTEQGSPLRVLTESLAARLQARLSAESGETAPKVAVAYTYGEPSVAHQLSVLREAGVERTLVLPLYPQYSATTTGSVYDQCAAVMKASRDIPDLVIQKHYYSRPDYVRALVNSIRTHRAQHPGADCLLFSFHGIPRRNVDLGDPYEQHCLHTARDVATILGLEEHQWRVSFQSRLGRAEWLKPYTDETLRQLPSEGIKRLDVICPAFAIDCLETLEEIDVENREVFLESGGEDYQYIPCLNDSEDQVFFLANLVAERLG</sequence>
<evidence type="ECO:0000256" key="8">
    <source>
        <dbReference type="ARBA" id="ARBA00024536"/>
    </source>
</evidence>
<name>K4KEK8_SIMAS</name>
<dbReference type="InterPro" id="IPR033659">
    <property type="entry name" value="Ferrochelatase_N"/>
</dbReference>
<dbReference type="STRING" id="1117647.M5M_01300"/>
<feature type="binding site" evidence="9">
    <location>
        <position position="200"/>
    </location>
    <ligand>
        <name>Fe(2+)</name>
        <dbReference type="ChEBI" id="CHEBI:29033"/>
    </ligand>
</feature>
<organism evidence="11 12">
    <name type="scientific">Simiduia agarivorans (strain DSM 21679 / JCM 13881 / BCRC 17597 / SA1)</name>
    <dbReference type="NCBI Taxonomy" id="1117647"/>
    <lineage>
        <taxon>Bacteria</taxon>
        <taxon>Pseudomonadati</taxon>
        <taxon>Pseudomonadota</taxon>
        <taxon>Gammaproteobacteria</taxon>
        <taxon>Cellvibrionales</taxon>
        <taxon>Cellvibrionaceae</taxon>
        <taxon>Simiduia</taxon>
    </lineage>
</organism>
<dbReference type="NCBIfam" id="TIGR00109">
    <property type="entry name" value="hemH"/>
    <property type="match status" value="1"/>
</dbReference>
<evidence type="ECO:0000256" key="10">
    <source>
        <dbReference type="RuleBase" id="RU000607"/>
    </source>
</evidence>
<evidence type="ECO:0000256" key="6">
    <source>
        <dbReference type="ARBA" id="ARBA00023239"/>
    </source>
</evidence>
<evidence type="ECO:0000313" key="11">
    <source>
        <dbReference type="EMBL" id="AFU97489.1"/>
    </source>
</evidence>
<dbReference type="InterPro" id="IPR033644">
    <property type="entry name" value="Ferrochelatase_C"/>
</dbReference>
<dbReference type="CDD" id="cd03411">
    <property type="entry name" value="Ferrochelatase_N"/>
    <property type="match status" value="1"/>
</dbReference>
<dbReference type="OrthoDB" id="9809741at2"/>
<dbReference type="GO" id="GO:0004325">
    <property type="term" value="F:ferrochelatase activity"/>
    <property type="evidence" value="ECO:0007669"/>
    <property type="project" value="UniProtKB-UniRule"/>
</dbReference>
<keyword evidence="7 9" id="KW-0627">Porphyrin biosynthesis</keyword>
<accession>K4KEK8</accession>
<dbReference type="KEGG" id="saga:M5M_01300"/>
<dbReference type="HOGENOM" id="CLU_018884_0_0_6"/>
<comment type="function">
    <text evidence="9 10">Catalyzes the ferrous insertion into protoporphyrin IX.</text>
</comment>
<comment type="subcellular location">
    <subcellularLocation>
        <location evidence="9 10">Cytoplasm</location>
    </subcellularLocation>
</comment>
<feature type="binding site" evidence="9">
    <location>
        <position position="281"/>
    </location>
    <ligand>
        <name>Fe(2+)</name>
        <dbReference type="ChEBI" id="CHEBI:29033"/>
    </ligand>
</feature>
<keyword evidence="5 9" id="KW-0350">Heme biosynthesis</keyword>
<dbReference type="GO" id="GO:0005737">
    <property type="term" value="C:cytoplasm"/>
    <property type="evidence" value="ECO:0007669"/>
    <property type="project" value="UniProtKB-SubCell"/>
</dbReference>
<dbReference type="PROSITE" id="PS00534">
    <property type="entry name" value="FERROCHELATASE"/>
    <property type="match status" value="1"/>
</dbReference>
<dbReference type="HAMAP" id="MF_00323">
    <property type="entry name" value="Ferrochelatase"/>
    <property type="match status" value="1"/>
</dbReference>
<proteinExistence type="inferred from homology"/>
<evidence type="ECO:0000256" key="2">
    <source>
        <dbReference type="ARBA" id="ARBA00022490"/>
    </source>
</evidence>
<dbReference type="UniPathway" id="UPA00252">
    <property type="reaction ID" value="UER00325"/>
</dbReference>
<dbReference type="Pfam" id="PF00762">
    <property type="entry name" value="Ferrochelatase"/>
    <property type="match status" value="1"/>
</dbReference>
<dbReference type="GO" id="GO:0046872">
    <property type="term" value="F:metal ion binding"/>
    <property type="evidence" value="ECO:0007669"/>
    <property type="project" value="UniProtKB-KW"/>
</dbReference>
<keyword evidence="6 9" id="KW-0456">Lyase</keyword>
<dbReference type="SUPFAM" id="SSF53800">
    <property type="entry name" value="Chelatase"/>
    <property type="match status" value="1"/>
</dbReference>
<dbReference type="RefSeq" id="WP_015045662.1">
    <property type="nucleotide sequence ID" value="NC_018868.3"/>
</dbReference>
<evidence type="ECO:0000256" key="1">
    <source>
        <dbReference type="ARBA" id="ARBA00007718"/>
    </source>
</evidence>
<evidence type="ECO:0000256" key="4">
    <source>
        <dbReference type="ARBA" id="ARBA00023004"/>
    </source>
</evidence>
<evidence type="ECO:0000256" key="5">
    <source>
        <dbReference type="ARBA" id="ARBA00023133"/>
    </source>
</evidence>
<dbReference type="InterPro" id="IPR001015">
    <property type="entry name" value="Ferrochelatase"/>
</dbReference>
<comment type="catalytic activity">
    <reaction evidence="9 10">
        <text>heme b + 2 H(+) = protoporphyrin IX + Fe(2+)</text>
        <dbReference type="Rhea" id="RHEA:22584"/>
        <dbReference type="ChEBI" id="CHEBI:15378"/>
        <dbReference type="ChEBI" id="CHEBI:29033"/>
        <dbReference type="ChEBI" id="CHEBI:57306"/>
        <dbReference type="ChEBI" id="CHEBI:60344"/>
        <dbReference type="EC" id="4.98.1.1"/>
    </reaction>
</comment>
<protein>
    <recommendedName>
        <fullName evidence="9 10">Ferrochelatase</fullName>
        <ecNumber evidence="9 10">4.98.1.1</ecNumber>
    </recommendedName>
    <alternativeName>
        <fullName evidence="9">Heme synthase</fullName>
    </alternativeName>
    <alternativeName>
        <fullName evidence="9">Protoheme ferro-lyase</fullName>
    </alternativeName>
</protein>
<dbReference type="AlphaFoldDB" id="K4KEK8"/>
<comment type="pathway">
    <text evidence="9 10">Porphyrin-containing compound metabolism; protoheme biosynthesis; protoheme from protoporphyrin-IX: step 1/1.</text>
</comment>
<dbReference type="FunFam" id="3.40.50.1400:FF:000002">
    <property type="entry name" value="Ferrochelatase"/>
    <property type="match status" value="1"/>
</dbReference>
<gene>
    <name evidence="9" type="primary">hemH</name>
    <name evidence="11" type="ordered locus">M5M_01300</name>
</gene>
<dbReference type="CDD" id="cd00419">
    <property type="entry name" value="Ferrochelatase_C"/>
    <property type="match status" value="1"/>
</dbReference>
<keyword evidence="3 9" id="KW-0479">Metal-binding</keyword>
<keyword evidence="12" id="KW-1185">Reference proteome</keyword>
<dbReference type="Proteomes" id="UP000000466">
    <property type="component" value="Chromosome"/>
</dbReference>
<evidence type="ECO:0000256" key="9">
    <source>
        <dbReference type="HAMAP-Rule" id="MF_00323"/>
    </source>
</evidence>
<dbReference type="GO" id="GO:0006783">
    <property type="term" value="P:heme biosynthetic process"/>
    <property type="evidence" value="ECO:0007669"/>
    <property type="project" value="UniProtKB-UniRule"/>
</dbReference>
<reference evidence="11 12" key="1">
    <citation type="journal article" date="2013" name="Genome Announc.">
        <title>Complete genome sequence of Simiduia agarivorans SA1(T), a marine bacterium able to degrade a variety of polysaccharides.</title>
        <authorList>
            <person name="Lin S.Y."/>
            <person name="Shieh W.Y."/>
            <person name="Chen J.S."/>
            <person name="Tang S.L."/>
        </authorList>
    </citation>
    <scope>NUCLEOTIDE SEQUENCE [LARGE SCALE GENOMIC DNA]</scope>
    <source>
        <strain evidence="12">DSM 21679 / JCM 13881 / BCRC 17597 / SA1</strain>
    </source>
</reference>
<keyword evidence="4 9" id="KW-0408">Iron</keyword>
<dbReference type="eggNOG" id="COG0276">
    <property type="taxonomic scope" value="Bacteria"/>
</dbReference>
<dbReference type="PANTHER" id="PTHR11108:SF1">
    <property type="entry name" value="FERROCHELATASE, MITOCHONDRIAL"/>
    <property type="match status" value="1"/>
</dbReference>
<comment type="catalytic activity">
    <reaction evidence="8">
        <text>Fe-coproporphyrin III + 2 H(+) = coproporphyrin III + Fe(2+)</text>
        <dbReference type="Rhea" id="RHEA:49572"/>
        <dbReference type="ChEBI" id="CHEBI:15378"/>
        <dbReference type="ChEBI" id="CHEBI:29033"/>
        <dbReference type="ChEBI" id="CHEBI:68438"/>
        <dbReference type="ChEBI" id="CHEBI:131725"/>
        <dbReference type="EC" id="4.99.1.9"/>
    </reaction>
    <physiologicalReaction direction="right-to-left" evidence="8">
        <dbReference type="Rhea" id="RHEA:49574"/>
    </physiologicalReaction>
</comment>
<keyword evidence="2 9" id="KW-0963">Cytoplasm</keyword>
<evidence type="ECO:0000256" key="7">
    <source>
        <dbReference type="ARBA" id="ARBA00023244"/>
    </source>
</evidence>
<dbReference type="EMBL" id="CP003746">
    <property type="protein sequence ID" value="AFU97489.1"/>
    <property type="molecule type" value="Genomic_DNA"/>
</dbReference>
<dbReference type="Gene3D" id="3.40.50.1400">
    <property type="match status" value="2"/>
</dbReference>
<evidence type="ECO:0000256" key="3">
    <source>
        <dbReference type="ARBA" id="ARBA00022723"/>
    </source>
</evidence>
<dbReference type="EC" id="4.98.1.1" evidence="9 10"/>
<comment type="similarity">
    <text evidence="1 9 10">Belongs to the ferrochelatase family.</text>
</comment>
<dbReference type="PANTHER" id="PTHR11108">
    <property type="entry name" value="FERROCHELATASE"/>
    <property type="match status" value="1"/>
</dbReference>
<evidence type="ECO:0000313" key="12">
    <source>
        <dbReference type="Proteomes" id="UP000000466"/>
    </source>
</evidence>